<keyword evidence="2" id="KW-1185">Reference proteome</keyword>
<evidence type="ECO:0000313" key="1">
    <source>
        <dbReference type="EMBL" id="MFD2264345.1"/>
    </source>
</evidence>
<proteinExistence type="predicted"/>
<accession>A0ABW5DV15</accession>
<dbReference type="RefSeq" id="WP_379877428.1">
    <property type="nucleotide sequence ID" value="NZ_JBHUIP010000013.1"/>
</dbReference>
<dbReference type="Proteomes" id="UP001597295">
    <property type="component" value="Unassembled WGS sequence"/>
</dbReference>
<organism evidence="1 2">
    <name type="scientific">Lacibacterium aquatile</name>
    <dbReference type="NCBI Taxonomy" id="1168082"/>
    <lineage>
        <taxon>Bacteria</taxon>
        <taxon>Pseudomonadati</taxon>
        <taxon>Pseudomonadota</taxon>
        <taxon>Alphaproteobacteria</taxon>
        <taxon>Rhodospirillales</taxon>
        <taxon>Rhodospirillaceae</taxon>
    </lineage>
</organism>
<sequence length="91" mass="10223">MSDIVTYELKFPIQFTASRYVDQLVFKTSLKVRDYKRLDQATGAIEQVALTLALLAGEPIELIDAMDTEDFQGAIKQTRPFLNRLLGNGEA</sequence>
<evidence type="ECO:0000313" key="2">
    <source>
        <dbReference type="Proteomes" id="UP001597295"/>
    </source>
</evidence>
<protein>
    <recommendedName>
        <fullName evidence="3">Phage tail assembly protein</fullName>
    </recommendedName>
</protein>
<evidence type="ECO:0008006" key="3">
    <source>
        <dbReference type="Google" id="ProtNLM"/>
    </source>
</evidence>
<reference evidence="2" key="1">
    <citation type="journal article" date="2019" name="Int. J. Syst. Evol. Microbiol.">
        <title>The Global Catalogue of Microorganisms (GCM) 10K type strain sequencing project: providing services to taxonomists for standard genome sequencing and annotation.</title>
        <authorList>
            <consortium name="The Broad Institute Genomics Platform"/>
            <consortium name="The Broad Institute Genome Sequencing Center for Infectious Disease"/>
            <person name="Wu L."/>
            <person name="Ma J."/>
        </authorList>
    </citation>
    <scope>NUCLEOTIDE SEQUENCE [LARGE SCALE GENOMIC DNA]</scope>
    <source>
        <strain evidence="2">CGMCC 1.19062</strain>
    </source>
</reference>
<comment type="caution">
    <text evidence="1">The sequence shown here is derived from an EMBL/GenBank/DDBJ whole genome shotgun (WGS) entry which is preliminary data.</text>
</comment>
<gene>
    <name evidence="1" type="ORF">ACFSM5_15685</name>
</gene>
<name>A0ABW5DV15_9PROT</name>
<dbReference type="EMBL" id="JBHUIP010000013">
    <property type="protein sequence ID" value="MFD2264345.1"/>
    <property type="molecule type" value="Genomic_DNA"/>
</dbReference>